<proteinExistence type="predicted"/>
<accession>A0A1I7IVN6</accession>
<dbReference type="Proteomes" id="UP000182649">
    <property type="component" value="Unassembled WGS sequence"/>
</dbReference>
<dbReference type="AlphaFoldDB" id="A0A1I7IVN6"/>
<protein>
    <submittedName>
        <fullName evidence="1">Uncharacterized protein</fullName>
    </submittedName>
</protein>
<evidence type="ECO:0000313" key="2">
    <source>
        <dbReference type="Proteomes" id="UP000182649"/>
    </source>
</evidence>
<dbReference type="EMBL" id="FPBZ01000028">
    <property type="protein sequence ID" value="SFU76931.1"/>
    <property type="molecule type" value="Genomic_DNA"/>
</dbReference>
<organism evidence="1 2">
    <name type="scientific">Nitrosospira multiformis</name>
    <dbReference type="NCBI Taxonomy" id="1231"/>
    <lineage>
        <taxon>Bacteria</taxon>
        <taxon>Pseudomonadati</taxon>
        <taxon>Pseudomonadota</taxon>
        <taxon>Betaproteobacteria</taxon>
        <taxon>Nitrosomonadales</taxon>
        <taxon>Nitrosomonadaceae</taxon>
        <taxon>Nitrosospira</taxon>
    </lineage>
</organism>
<name>A0A1I7IVN6_9PROT</name>
<gene>
    <name evidence="1" type="ORF">SAMN05216417_12815</name>
</gene>
<evidence type="ECO:0000313" key="1">
    <source>
        <dbReference type="EMBL" id="SFU76931.1"/>
    </source>
</evidence>
<sequence length="207" mass="23838">MEALICWAAFDPNVNWTSFAETSLESGPIVEPEGALQPVLCLSARWGKFIEKWVVPFNGVPFSVLKAVDIGYREVEIKGCFRGKLSQERGENAQLVVIWRVSLKLTHVIYKAFRHRVGLPDVKLVFLRLVSKNPELDARNLLVRFKQMFQRPFSYEVHVGQQWQELRTHASASPLVKRKRSNCASGFMMRYSPVLQQGFRSLQIFIR</sequence>
<reference evidence="1 2" key="1">
    <citation type="submission" date="2016-10" db="EMBL/GenBank/DDBJ databases">
        <authorList>
            <person name="de Groot N.N."/>
        </authorList>
    </citation>
    <scope>NUCLEOTIDE SEQUENCE [LARGE SCALE GENOMIC DNA]</scope>
    <source>
        <strain evidence="1 2">Nl14</strain>
    </source>
</reference>